<dbReference type="SUPFAM" id="SSF54695">
    <property type="entry name" value="POZ domain"/>
    <property type="match status" value="1"/>
</dbReference>
<dbReference type="PANTHER" id="PTHR26379">
    <property type="entry name" value="BTB/POZ AND MATH DOMAIN-CONTAINING PROTEIN 1"/>
    <property type="match status" value="1"/>
</dbReference>
<evidence type="ECO:0000256" key="3">
    <source>
        <dbReference type="SAM" id="MobiDB-lite"/>
    </source>
</evidence>
<evidence type="ECO:0000256" key="1">
    <source>
        <dbReference type="ARBA" id="ARBA00004906"/>
    </source>
</evidence>
<dbReference type="InterPro" id="IPR011333">
    <property type="entry name" value="SKP1/BTB/POZ_sf"/>
</dbReference>
<dbReference type="SMART" id="SM00225">
    <property type="entry name" value="BTB"/>
    <property type="match status" value="1"/>
</dbReference>
<dbReference type="PANTHER" id="PTHR26379:SF180">
    <property type="entry name" value="TRAF TRANSCRIPTION FACTOR"/>
    <property type="match status" value="1"/>
</dbReference>
<dbReference type="Gene3D" id="1.25.40.420">
    <property type="match status" value="1"/>
</dbReference>
<dbReference type="Pfam" id="PF24570">
    <property type="entry name" value="BACK_BPM_SPOP"/>
    <property type="match status" value="1"/>
</dbReference>
<name>M8CM22_AEGTA</name>
<feature type="region of interest" description="Disordered" evidence="3">
    <location>
        <begin position="19"/>
        <end position="41"/>
    </location>
</feature>
<accession>M8CM22</accession>
<dbReference type="Gene3D" id="3.30.710.10">
    <property type="entry name" value="Potassium Channel Kv1.1, Chain A"/>
    <property type="match status" value="1"/>
</dbReference>
<dbReference type="InterPro" id="IPR000210">
    <property type="entry name" value="BTB/POZ_dom"/>
</dbReference>
<dbReference type="AlphaFoldDB" id="M8CM22"/>
<evidence type="ECO:0000313" key="4">
    <source>
        <dbReference type="EnsemblPlants" id="EMT28472"/>
    </source>
</evidence>
<dbReference type="FunFam" id="3.30.710.10:FF:000159">
    <property type="entry name" value="Speckle-type POZ protein B"/>
    <property type="match status" value="1"/>
</dbReference>
<dbReference type="EnsemblPlants" id="EMT28472">
    <property type="protein sequence ID" value="EMT28472"/>
    <property type="gene ID" value="F775_19910"/>
</dbReference>
<dbReference type="CDD" id="cd18280">
    <property type="entry name" value="BTB_POZ_BPM_plant"/>
    <property type="match status" value="1"/>
</dbReference>
<proteinExistence type="inferred from homology"/>
<dbReference type="InterPro" id="IPR045005">
    <property type="entry name" value="BPM1-6"/>
</dbReference>
<dbReference type="InterPro" id="IPR056423">
    <property type="entry name" value="BACK_BPM_SPOP"/>
</dbReference>
<dbReference type="PROSITE" id="PS50097">
    <property type="entry name" value="BTB"/>
    <property type="match status" value="1"/>
</dbReference>
<dbReference type="ExpressionAtlas" id="M8CM22">
    <property type="expression patterns" value="baseline"/>
</dbReference>
<comment type="similarity">
    <text evidence="2">Belongs to the Tdpoz family.</text>
</comment>
<feature type="compositionally biased region" description="Polar residues" evidence="3">
    <location>
        <begin position="28"/>
        <end position="39"/>
    </location>
</feature>
<sequence length="286" mass="31449">MAMAGMSAQWCDSGDFPSGVEEREHVSSAGSTVPVQPTLNGRLLQPCPRTDLFLSTDGYQNKFADVIKDDALTLECTITVLKELPMQTFPVKQIPMPVVPSSNLHEHFGELLLSEKGVDVTFLVSDESFVAHKAVLAARSPVFMAQFYGQMMEKRSHRVEVKDMEAAVFKTLLRFIYTDTAPDFGQQQKEQATTMAQHLLAAADRYGLDRLKLICAGRLAGRIDVSTVATTLALAEQHNCSGLKSRCVKFIVKIPAVLDAVLETEGYKHLEASCSSVLDSGIFLKY</sequence>
<evidence type="ECO:0000256" key="2">
    <source>
        <dbReference type="ARBA" id="ARBA00010846"/>
    </source>
</evidence>
<organism evidence="4">
    <name type="scientific">Aegilops tauschii</name>
    <name type="common">Tausch's goatgrass</name>
    <name type="synonym">Aegilops squarrosa</name>
    <dbReference type="NCBI Taxonomy" id="37682"/>
    <lineage>
        <taxon>Eukaryota</taxon>
        <taxon>Viridiplantae</taxon>
        <taxon>Streptophyta</taxon>
        <taxon>Embryophyta</taxon>
        <taxon>Tracheophyta</taxon>
        <taxon>Spermatophyta</taxon>
        <taxon>Magnoliopsida</taxon>
        <taxon>Liliopsida</taxon>
        <taxon>Poales</taxon>
        <taxon>Poaceae</taxon>
        <taxon>BOP clade</taxon>
        <taxon>Pooideae</taxon>
        <taxon>Triticodae</taxon>
        <taxon>Triticeae</taxon>
        <taxon>Triticinae</taxon>
        <taxon>Aegilops</taxon>
    </lineage>
</organism>
<protein>
    <submittedName>
        <fullName evidence="4">Speckle-type POZ protein-like protein</fullName>
    </submittedName>
</protein>
<reference evidence="4" key="1">
    <citation type="submission" date="2015-06" db="UniProtKB">
        <authorList>
            <consortium name="EnsemblPlants"/>
        </authorList>
    </citation>
    <scope>IDENTIFICATION</scope>
</reference>
<dbReference type="Pfam" id="PF00651">
    <property type="entry name" value="BTB"/>
    <property type="match status" value="1"/>
</dbReference>
<dbReference type="GO" id="GO:0016567">
    <property type="term" value="P:protein ubiquitination"/>
    <property type="evidence" value="ECO:0007669"/>
    <property type="project" value="InterPro"/>
</dbReference>
<comment type="pathway">
    <text evidence="1">Protein modification; protein ubiquitination.</text>
</comment>